<dbReference type="EMBL" id="JACHDS010000001">
    <property type="protein sequence ID" value="MBB6171746.1"/>
    <property type="molecule type" value="Genomic_DNA"/>
</dbReference>
<name>A0A7W9YIE8_9ACTN</name>
<gene>
    <name evidence="2" type="ORF">HNR23_001806</name>
</gene>
<comment type="caution">
    <text evidence="2">The sequence shown here is derived from an EMBL/GenBank/DDBJ whole genome shotgun (WGS) entry which is preliminary data.</text>
</comment>
<organism evidence="2 3">
    <name type="scientific">Nocardiopsis mwathae</name>
    <dbReference type="NCBI Taxonomy" id="1472723"/>
    <lineage>
        <taxon>Bacteria</taxon>
        <taxon>Bacillati</taxon>
        <taxon>Actinomycetota</taxon>
        <taxon>Actinomycetes</taxon>
        <taxon>Streptosporangiales</taxon>
        <taxon>Nocardiopsidaceae</taxon>
        <taxon>Nocardiopsis</taxon>
    </lineage>
</organism>
<dbReference type="Proteomes" id="UP000546642">
    <property type="component" value="Unassembled WGS sequence"/>
</dbReference>
<reference evidence="2 3" key="1">
    <citation type="submission" date="2020-08" db="EMBL/GenBank/DDBJ databases">
        <title>Sequencing the genomes of 1000 actinobacteria strains.</title>
        <authorList>
            <person name="Klenk H.-P."/>
        </authorList>
    </citation>
    <scope>NUCLEOTIDE SEQUENCE [LARGE SCALE GENOMIC DNA]</scope>
    <source>
        <strain evidence="2 3">DSM 46659</strain>
    </source>
</reference>
<protein>
    <submittedName>
        <fullName evidence="2">Putative ATP-grasp target RiPP</fullName>
    </submittedName>
</protein>
<dbReference type="InterPro" id="IPR026496">
    <property type="entry name" value="GRASP_targ"/>
</dbReference>
<evidence type="ECO:0000256" key="1">
    <source>
        <dbReference type="SAM" id="MobiDB-lite"/>
    </source>
</evidence>
<keyword evidence="3" id="KW-1185">Reference proteome</keyword>
<dbReference type="AlphaFoldDB" id="A0A7W9YIE8"/>
<feature type="region of interest" description="Disordered" evidence="1">
    <location>
        <begin position="50"/>
        <end position="86"/>
    </location>
</feature>
<evidence type="ECO:0000313" key="3">
    <source>
        <dbReference type="Proteomes" id="UP000546642"/>
    </source>
</evidence>
<dbReference type="RefSeq" id="WP_184074969.1">
    <property type="nucleotide sequence ID" value="NZ_JACHDS010000001.1"/>
</dbReference>
<proteinExistence type="predicted"/>
<evidence type="ECO:0000313" key="2">
    <source>
        <dbReference type="EMBL" id="MBB6171746.1"/>
    </source>
</evidence>
<accession>A0A7W9YIE8</accession>
<sequence length="86" mass="9400">MSIDKSELGATATVPFGARFACPVPEDTDVTDETRRAYLDPDRQIAMVRVDGADVPMMSRRSGQTKTSTNSQDRQSSDDDTDVGQM</sequence>
<dbReference type="NCBIfam" id="TIGR04186">
    <property type="entry name" value="GRASP_targ"/>
    <property type="match status" value="1"/>
</dbReference>